<sequence length="139" mass="15634">MIFLNRILLICDLRKGDETASLSISGYSFPPTKARVCIATWRSSGLKCCLHNTEYGDCLQSKPLTYSHLRAIRHLRHMLLFQGITRILRSSTHGHKTMAYSSIQGGGGTTVLRNTIALKPSILILTKATKHLYEYLDQK</sequence>
<reference evidence="1" key="1">
    <citation type="submission" date="2014-05" db="EMBL/GenBank/DDBJ databases">
        <authorList>
            <person name="Chronopoulou M."/>
        </authorList>
    </citation>
    <scope>NUCLEOTIDE SEQUENCE</scope>
    <source>
        <tissue evidence="1">Whole organism</tissue>
    </source>
</reference>
<dbReference type="AlphaFoldDB" id="A0A0K2T772"/>
<name>A0A0K2T772_LEPSM</name>
<protein>
    <submittedName>
        <fullName evidence="1">Uncharacterized protein</fullName>
    </submittedName>
</protein>
<evidence type="ECO:0000313" key="1">
    <source>
        <dbReference type="EMBL" id="CDW21660.1"/>
    </source>
</evidence>
<organism evidence="1">
    <name type="scientific">Lepeophtheirus salmonis</name>
    <name type="common">Salmon louse</name>
    <name type="synonym">Caligus salmonis</name>
    <dbReference type="NCBI Taxonomy" id="72036"/>
    <lineage>
        <taxon>Eukaryota</taxon>
        <taxon>Metazoa</taxon>
        <taxon>Ecdysozoa</taxon>
        <taxon>Arthropoda</taxon>
        <taxon>Crustacea</taxon>
        <taxon>Multicrustacea</taxon>
        <taxon>Hexanauplia</taxon>
        <taxon>Copepoda</taxon>
        <taxon>Siphonostomatoida</taxon>
        <taxon>Caligidae</taxon>
        <taxon>Lepeophtheirus</taxon>
    </lineage>
</organism>
<proteinExistence type="predicted"/>
<dbReference type="EMBL" id="HACA01004299">
    <property type="protein sequence ID" value="CDW21660.1"/>
    <property type="molecule type" value="Transcribed_RNA"/>
</dbReference>
<accession>A0A0K2T772</accession>